<evidence type="ECO:0000256" key="5">
    <source>
        <dbReference type="ARBA" id="ARBA00023242"/>
    </source>
</evidence>
<dbReference type="EMBL" id="BDQF01000013">
    <property type="protein sequence ID" value="GAW82526.1"/>
    <property type="molecule type" value="Genomic_DNA"/>
</dbReference>
<name>A0A1Y1JJ62_PLAGO</name>
<dbReference type="Proteomes" id="UP000195521">
    <property type="component" value="Unassembled WGS sequence"/>
</dbReference>
<accession>A0A1Y1JJ62</accession>
<gene>
    <name evidence="8" type="ORF">PGO_125240</name>
</gene>
<dbReference type="AlphaFoldDB" id="A0A1Y1JJ62"/>
<dbReference type="Gene3D" id="1.20.5.2050">
    <property type="match status" value="1"/>
</dbReference>
<evidence type="ECO:0000256" key="4">
    <source>
        <dbReference type="ARBA" id="ARBA00023163"/>
    </source>
</evidence>
<dbReference type="RefSeq" id="XP_028545115.1">
    <property type="nucleotide sequence ID" value="XM_028689314.1"/>
</dbReference>
<comment type="subcellular location">
    <subcellularLocation>
        <location evidence="1">Nucleus</location>
    </subcellularLocation>
</comment>
<dbReference type="OrthoDB" id="386580at2759"/>
<protein>
    <submittedName>
        <fullName evidence="8">Transcription factor with AP2 domain(S)</fullName>
    </submittedName>
</protein>
<dbReference type="OMA" id="IMTICIE"/>
<feature type="region of interest" description="Disordered" evidence="6">
    <location>
        <begin position="88"/>
        <end position="108"/>
    </location>
</feature>
<keyword evidence="9" id="KW-1185">Reference proteome</keyword>
<evidence type="ECO:0000256" key="6">
    <source>
        <dbReference type="SAM" id="MobiDB-lite"/>
    </source>
</evidence>
<evidence type="ECO:0000313" key="8">
    <source>
        <dbReference type="EMBL" id="GAW82526.1"/>
    </source>
</evidence>
<keyword evidence="3" id="KW-0238">DNA-binding</keyword>
<proteinExistence type="predicted"/>
<dbReference type="GO" id="GO:0003700">
    <property type="term" value="F:DNA-binding transcription factor activity"/>
    <property type="evidence" value="ECO:0007669"/>
    <property type="project" value="InterPro"/>
</dbReference>
<feature type="domain" description="AP2/ERF" evidence="7">
    <location>
        <begin position="639"/>
        <end position="689"/>
    </location>
</feature>
<evidence type="ECO:0000259" key="7">
    <source>
        <dbReference type="Pfam" id="PF00847"/>
    </source>
</evidence>
<dbReference type="GeneID" id="39749263"/>
<evidence type="ECO:0000256" key="2">
    <source>
        <dbReference type="ARBA" id="ARBA00023015"/>
    </source>
</evidence>
<reference evidence="9" key="1">
    <citation type="submission" date="2017-04" db="EMBL/GenBank/DDBJ databases">
        <title>Plasmodium gonderi genome.</title>
        <authorList>
            <person name="Arisue N."/>
            <person name="Honma H."/>
            <person name="Kawai S."/>
            <person name="Tougan T."/>
            <person name="Tanabe K."/>
            <person name="Horii T."/>
        </authorList>
    </citation>
    <scope>NUCLEOTIDE SEQUENCE [LARGE SCALE GENOMIC DNA]</scope>
    <source>
        <strain evidence="9">ATCC 30045</strain>
    </source>
</reference>
<dbReference type="InterPro" id="IPR001471">
    <property type="entry name" value="AP2/ERF_dom"/>
</dbReference>
<evidence type="ECO:0000256" key="3">
    <source>
        <dbReference type="ARBA" id="ARBA00023125"/>
    </source>
</evidence>
<evidence type="ECO:0000313" key="9">
    <source>
        <dbReference type="Proteomes" id="UP000195521"/>
    </source>
</evidence>
<dbReference type="GO" id="GO:0003677">
    <property type="term" value="F:DNA binding"/>
    <property type="evidence" value="ECO:0007669"/>
    <property type="project" value="UniProtKB-KW"/>
</dbReference>
<feature type="compositionally biased region" description="Basic residues" evidence="6">
    <location>
        <begin position="98"/>
        <end position="108"/>
    </location>
</feature>
<comment type="caution">
    <text evidence="8">The sequence shown here is derived from an EMBL/GenBank/DDBJ whole genome shotgun (WGS) entry which is preliminary data.</text>
</comment>
<evidence type="ECO:0000256" key="1">
    <source>
        <dbReference type="ARBA" id="ARBA00004123"/>
    </source>
</evidence>
<keyword evidence="5" id="KW-0539">Nucleus</keyword>
<keyword evidence="2" id="KW-0805">Transcription regulation</keyword>
<organism evidence="8 9">
    <name type="scientific">Plasmodium gonderi</name>
    <dbReference type="NCBI Taxonomy" id="77519"/>
    <lineage>
        <taxon>Eukaryota</taxon>
        <taxon>Sar</taxon>
        <taxon>Alveolata</taxon>
        <taxon>Apicomplexa</taxon>
        <taxon>Aconoidasida</taxon>
        <taxon>Haemosporida</taxon>
        <taxon>Plasmodiidae</taxon>
        <taxon>Plasmodium</taxon>
        <taxon>Plasmodium (Plasmodium)</taxon>
    </lineage>
</organism>
<sequence length="693" mass="80802">MSSGDSLSEDIHNEMSNNRKEYGKINIQTNNASSYNGNVNQDKISKEGLISSDSEIGNPCEYNEDNGISSGDDIGNCGECYMDNEQSDVPQMQQKNEKCKKSKSNHKYKADKKNFDENENRYIVPCKSAMNEYMNYETSIILDEQTNNTHSLGNTMTLDDGDYLKETNVNKIINTENETKNKNYKVKTVMTESIHDADNPNNLPNDNGLTTIHVSNNYHYPNIHENIINQNIREEKSRFSNTDDENEGEEFSEKNKENKGKDKNIFACKNLVGTNKEVVYDEDMSKDKSILRRRSSMPSLCRSKSEEILRVVDSTYLKSEKEDSTEKYSEGNANVETEFERKQHMLNEEENEDNCCSENIDKIYEEDLRRCLELNNLTRKKVHMELFLHHQINCYDLLLEIRKKIPIWGEYEANFYFHWKKIMTICIEELKIYILIFRSLSIGTVKHLDFFMLKIIIEELDELRKVHEPNYKPFTFTQECLNYSDYANSYEQNPDIYVNMNKCIQPWYVKNFNKSMDIKKFLNSLDILENQKHKSYIIQAMEIPNYIFDLCDMEEGAESGAPNGAGSSKEEPAKNKMHSINRNIATNDAQKKVKKTCKKKKENQKMKSLNTSINSKPKKRTGHYDLEIDGVVASFEARKGVYYDKSRKLWRANWKENGKIQTKGFSVNEYKSVQLARQKAIEWREKKEAELLL</sequence>
<keyword evidence="4" id="KW-0804">Transcription</keyword>
<feature type="region of interest" description="Disordered" evidence="6">
    <location>
        <begin position="237"/>
        <end position="259"/>
    </location>
</feature>
<dbReference type="Pfam" id="PF00847">
    <property type="entry name" value="AP2"/>
    <property type="match status" value="1"/>
</dbReference>
<dbReference type="GO" id="GO:0005634">
    <property type="term" value="C:nucleus"/>
    <property type="evidence" value="ECO:0007669"/>
    <property type="project" value="UniProtKB-SubCell"/>
</dbReference>